<dbReference type="OrthoDB" id="39260at10239"/>
<evidence type="ECO:0000313" key="1">
    <source>
        <dbReference type="EMBL" id="AEV51979.1"/>
    </source>
</evidence>
<dbReference type="KEGG" id="vg:11541441"/>
<dbReference type="RefSeq" id="YP_005087235.1">
    <property type="nucleotide sequence ID" value="NC_016654.1"/>
</dbReference>
<keyword evidence="2" id="KW-1185">Reference proteome</keyword>
<protein>
    <submittedName>
        <fullName evidence="1">Uncharacterized protein</fullName>
    </submittedName>
</protein>
<evidence type="ECO:0000313" key="2">
    <source>
        <dbReference type="Proteomes" id="UP000005431"/>
    </source>
</evidence>
<proteinExistence type="predicted"/>
<dbReference type="Proteomes" id="UP000005431">
    <property type="component" value="Segment"/>
</dbReference>
<accession>G9FH90</accession>
<organism evidence="1 2">
    <name type="scientific">Rhodococcus phage REQ3</name>
    <dbReference type="NCBI Taxonomy" id="1109714"/>
    <lineage>
        <taxon>Viruses</taxon>
        <taxon>Duplodnaviria</taxon>
        <taxon>Heunggongvirae</taxon>
        <taxon>Uroviricota</taxon>
        <taxon>Caudoviricetes</taxon>
        <taxon>Caudoviricetes incertae sedis</taxon>
        <taxon>Wodongavirus</taxon>
        <taxon>Wodongavirus REQ3</taxon>
    </lineage>
</organism>
<name>G9FH90_9CAUD</name>
<sequence>MTDPLEHWWRWPVTVERLAGYGADGPVFDPKDTSLRGKITNKRKKVLAPDGAEVISEARVSMPATTPLIPPGSRVTLPDPFGGRTAEVLAEQLHHDGAGKTPNFYSIDLT</sequence>
<reference evidence="1 2" key="1">
    <citation type="submission" date="2011-06" db="EMBL/GenBank/DDBJ databases">
        <title>Two lysogenic phages can make up a single lytic phage.</title>
        <authorList>
            <person name="Petrovski S."/>
        </authorList>
    </citation>
    <scope>NUCLEOTIDE SEQUENCE [LARGE SCALE GENOMIC DNA]</scope>
</reference>
<dbReference type="EMBL" id="JN116824">
    <property type="protein sequence ID" value="AEV51979.1"/>
    <property type="molecule type" value="Genomic_DNA"/>
</dbReference>
<dbReference type="GeneID" id="11541441"/>